<reference evidence="2" key="1">
    <citation type="journal article" date="2020" name="Stud. Mycol.">
        <title>101 Dothideomycetes genomes: a test case for predicting lifestyles and emergence of pathogens.</title>
        <authorList>
            <person name="Haridas S."/>
            <person name="Albert R."/>
            <person name="Binder M."/>
            <person name="Bloem J."/>
            <person name="Labutti K."/>
            <person name="Salamov A."/>
            <person name="Andreopoulos B."/>
            <person name="Baker S."/>
            <person name="Barry K."/>
            <person name="Bills G."/>
            <person name="Bluhm B."/>
            <person name="Cannon C."/>
            <person name="Castanera R."/>
            <person name="Culley D."/>
            <person name="Daum C."/>
            <person name="Ezra D."/>
            <person name="Gonzalez J."/>
            <person name="Henrissat B."/>
            <person name="Kuo A."/>
            <person name="Liang C."/>
            <person name="Lipzen A."/>
            <person name="Lutzoni F."/>
            <person name="Magnuson J."/>
            <person name="Mondo S."/>
            <person name="Nolan M."/>
            <person name="Ohm R."/>
            <person name="Pangilinan J."/>
            <person name="Park H.-J."/>
            <person name="Ramirez L."/>
            <person name="Alfaro M."/>
            <person name="Sun H."/>
            <person name="Tritt A."/>
            <person name="Yoshinaga Y."/>
            <person name="Zwiers L.-H."/>
            <person name="Turgeon B."/>
            <person name="Goodwin S."/>
            <person name="Spatafora J."/>
            <person name="Crous P."/>
            <person name="Grigoriev I."/>
        </authorList>
    </citation>
    <scope>NUCLEOTIDE SEQUENCE</scope>
    <source>
        <strain evidence="2">CBS 262.69</strain>
    </source>
</reference>
<feature type="compositionally biased region" description="Polar residues" evidence="1">
    <location>
        <begin position="399"/>
        <end position="410"/>
    </location>
</feature>
<proteinExistence type="predicted"/>
<name>A0A6G1HNB1_9PEZI</name>
<feature type="region of interest" description="Disordered" evidence="1">
    <location>
        <begin position="54"/>
        <end position="131"/>
    </location>
</feature>
<dbReference type="AlphaFoldDB" id="A0A6G1HNB1"/>
<evidence type="ECO:0000256" key="1">
    <source>
        <dbReference type="SAM" id="MobiDB-lite"/>
    </source>
</evidence>
<dbReference type="Proteomes" id="UP000799640">
    <property type="component" value="Unassembled WGS sequence"/>
</dbReference>
<evidence type="ECO:0000313" key="3">
    <source>
        <dbReference type="Proteomes" id="UP000799640"/>
    </source>
</evidence>
<organism evidence="2 3">
    <name type="scientific">Trichodelitschia bisporula</name>
    <dbReference type="NCBI Taxonomy" id="703511"/>
    <lineage>
        <taxon>Eukaryota</taxon>
        <taxon>Fungi</taxon>
        <taxon>Dikarya</taxon>
        <taxon>Ascomycota</taxon>
        <taxon>Pezizomycotina</taxon>
        <taxon>Dothideomycetes</taxon>
        <taxon>Dothideomycetes incertae sedis</taxon>
        <taxon>Phaeotrichales</taxon>
        <taxon>Phaeotrichaceae</taxon>
        <taxon>Trichodelitschia</taxon>
    </lineage>
</organism>
<feature type="region of interest" description="Disordered" evidence="1">
    <location>
        <begin position="395"/>
        <end position="425"/>
    </location>
</feature>
<feature type="compositionally biased region" description="Low complexity" evidence="1">
    <location>
        <begin position="78"/>
        <end position="100"/>
    </location>
</feature>
<feature type="region of interest" description="Disordered" evidence="1">
    <location>
        <begin position="160"/>
        <end position="186"/>
    </location>
</feature>
<protein>
    <submittedName>
        <fullName evidence="2">Uncharacterized protein</fullName>
    </submittedName>
</protein>
<feature type="compositionally biased region" description="Basic residues" evidence="1">
    <location>
        <begin position="54"/>
        <end position="63"/>
    </location>
</feature>
<keyword evidence="3" id="KW-1185">Reference proteome</keyword>
<gene>
    <name evidence="2" type="ORF">EJ06DRAFT_168328</name>
</gene>
<feature type="region of interest" description="Disordered" evidence="1">
    <location>
        <begin position="1"/>
        <end position="30"/>
    </location>
</feature>
<accession>A0A6G1HNB1</accession>
<feature type="compositionally biased region" description="Low complexity" evidence="1">
    <location>
        <begin position="160"/>
        <end position="171"/>
    </location>
</feature>
<sequence>MAPKRPVSSDTAVAPVKRRKNNAGEPVAPTRIMPARAAKTAAAAKTVLKAVVKKVTGKSKKKPAMPAAQEAREETTGEAEAPVAPETLATVPVEAAAVPTNTNTAKEAECAPEQKSSPSTDVPDAAQVQSQERATVGGICGKRGLGADAEETVAKRPCLEAAENAPPSNAESIKKPDAYVPSALPDPQPMSRPSAFFTPKRPSLLRQAVVNTGGASPAVFTPTRTYTESGIDEASTVSSFVGTPVQSEPVLAGDAPVLQEELILKDDIILPSSLKIPAVMLLPMRSVLLKNMILKAGTVIPKGTVMGEFAVYTPGLVQYSQVNTDKVFTPAAGMPTDNAVFAIYGTSVFHFKAGDFAGGASTPYAETTGTADGADFGTPVPDGSGAAFPSFEATPGTAYGQNLATPTSNGAVKPDDGDETNDFEGSMLGSADSSIISSINMSTPAFIARDEESHMFAFSPIDRQTPSKAPGRRESRPLASRNYHTAMRPDNSETAEGNSVDETDTNANHTFEENRQADAAGTNEPAERVDAHKPTKSGDSPSPKVSTAHPKLRTRPIPKSFLPEAVVSNSRSALTKVDLNVSSQHLFVVLTLTF</sequence>
<evidence type="ECO:0000313" key="2">
    <source>
        <dbReference type="EMBL" id="KAF2397245.1"/>
    </source>
</evidence>
<feature type="region of interest" description="Disordered" evidence="1">
    <location>
        <begin position="457"/>
        <end position="555"/>
    </location>
</feature>
<dbReference type="EMBL" id="ML996704">
    <property type="protein sequence ID" value="KAF2397245.1"/>
    <property type="molecule type" value="Genomic_DNA"/>
</dbReference>